<feature type="transmembrane region" description="Helical" evidence="2">
    <location>
        <begin position="369"/>
        <end position="387"/>
    </location>
</feature>
<evidence type="ECO:0000313" key="4">
    <source>
        <dbReference type="EMBL" id="VAW34776.1"/>
    </source>
</evidence>
<proteinExistence type="predicted"/>
<dbReference type="InterPro" id="IPR056823">
    <property type="entry name" value="TEN-like_YD-shell"/>
</dbReference>
<evidence type="ECO:0000259" key="3">
    <source>
        <dbReference type="Pfam" id="PF25023"/>
    </source>
</evidence>
<gene>
    <name evidence="4" type="ORF">MNBD_CHLOROFLEXI01-4794</name>
</gene>
<keyword evidence="2" id="KW-0812">Transmembrane</keyword>
<sequence>MAPDAGGDSLHVGLNNGTPTTAANLTGFAPNAWNWSRLTMSNTNATLDLSSSGTFTLNVSMREDGLRLDKLMLVTDTATIPTGQGPLESPTTNALPNLASHTIQYGYDPLYRLTNVTYSGDITATYQYDYNAVGNRTTYTATITATQVTTYTYNAANQLITAKEASSPDIWYYVYDGNGNLVRQVPNGLTAANGEVRYTFNQRNLLVQIENHDGSSYLPQAEINYDGAGNRLQSVSFVLGTAMTTTYTLDSLNNRLPLALDNGTDIRTILYGLFGLGEFSAEWTYYLGDGQFSVRQLMDSSGNIALSRTYGPFGQILQEAGSGSAIYGFAGAQAGGGGLLYINGRYFDPTTGRFLSPDNNFDPLRPGTLNGYLSAAFLFAPFGVIIWRKRK</sequence>
<dbReference type="InterPro" id="IPR050708">
    <property type="entry name" value="T6SS_VgrG/RHS"/>
</dbReference>
<dbReference type="Gene3D" id="2.180.10.10">
    <property type="entry name" value="RHS repeat-associated core"/>
    <property type="match status" value="1"/>
</dbReference>
<evidence type="ECO:0000256" key="2">
    <source>
        <dbReference type="SAM" id="Phobius"/>
    </source>
</evidence>
<name>A0A3B0VRA5_9ZZZZ</name>
<reference evidence="4" key="1">
    <citation type="submission" date="2018-06" db="EMBL/GenBank/DDBJ databases">
        <authorList>
            <person name="Zhirakovskaya E."/>
        </authorList>
    </citation>
    <scope>NUCLEOTIDE SEQUENCE</scope>
</reference>
<keyword evidence="1" id="KW-0677">Repeat</keyword>
<organism evidence="4">
    <name type="scientific">hydrothermal vent metagenome</name>
    <dbReference type="NCBI Taxonomy" id="652676"/>
    <lineage>
        <taxon>unclassified sequences</taxon>
        <taxon>metagenomes</taxon>
        <taxon>ecological metagenomes</taxon>
    </lineage>
</organism>
<dbReference type="EMBL" id="UOEU01000551">
    <property type="protein sequence ID" value="VAW34776.1"/>
    <property type="molecule type" value="Genomic_DNA"/>
</dbReference>
<protein>
    <recommendedName>
        <fullName evidence="3">Teneurin-like YD-shell domain-containing protein</fullName>
    </recommendedName>
</protein>
<dbReference type="NCBIfam" id="TIGR03696">
    <property type="entry name" value="Rhs_assc_core"/>
    <property type="match status" value="1"/>
</dbReference>
<dbReference type="Pfam" id="PF25023">
    <property type="entry name" value="TEN_YD-shell"/>
    <property type="match status" value="1"/>
</dbReference>
<dbReference type="PANTHER" id="PTHR32305:SF15">
    <property type="entry name" value="PROTEIN RHSA-RELATED"/>
    <property type="match status" value="1"/>
</dbReference>
<keyword evidence="2" id="KW-0472">Membrane</keyword>
<dbReference type="AlphaFoldDB" id="A0A3B0VRA5"/>
<evidence type="ECO:0000256" key="1">
    <source>
        <dbReference type="ARBA" id="ARBA00022737"/>
    </source>
</evidence>
<feature type="non-terminal residue" evidence="4">
    <location>
        <position position="391"/>
    </location>
</feature>
<accession>A0A3B0VRA5</accession>
<keyword evidence="2" id="KW-1133">Transmembrane helix</keyword>
<dbReference type="InterPro" id="IPR022385">
    <property type="entry name" value="Rhs_assc_core"/>
</dbReference>
<dbReference type="PANTHER" id="PTHR32305">
    <property type="match status" value="1"/>
</dbReference>
<feature type="domain" description="Teneurin-like YD-shell" evidence="3">
    <location>
        <begin position="97"/>
        <end position="364"/>
    </location>
</feature>